<dbReference type="Proteomes" id="UP001408356">
    <property type="component" value="Unassembled WGS sequence"/>
</dbReference>
<organism evidence="3 4">
    <name type="scientific">Seiridium unicorne</name>
    <dbReference type="NCBI Taxonomy" id="138068"/>
    <lineage>
        <taxon>Eukaryota</taxon>
        <taxon>Fungi</taxon>
        <taxon>Dikarya</taxon>
        <taxon>Ascomycota</taxon>
        <taxon>Pezizomycotina</taxon>
        <taxon>Sordariomycetes</taxon>
        <taxon>Xylariomycetidae</taxon>
        <taxon>Amphisphaeriales</taxon>
        <taxon>Sporocadaceae</taxon>
        <taxon>Seiridium</taxon>
    </lineage>
</organism>
<dbReference type="PANTHER" id="PTHR46411">
    <property type="entry name" value="FAMILY ATPASE, PUTATIVE-RELATED"/>
    <property type="match status" value="1"/>
</dbReference>
<dbReference type="InterPro" id="IPR054289">
    <property type="entry name" value="DUF7025"/>
</dbReference>
<accession>A0ABR2UXE0</accession>
<evidence type="ECO:0000313" key="4">
    <source>
        <dbReference type="Proteomes" id="UP001408356"/>
    </source>
</evidence>
<proteinExistence type="predicted"/>
<name>A0ABR2UXE0_9PEZI</name>
<evidence type="ECO:0000256" key="1">
    <source>
        <dbReference type="SAM" id="MobiDB-lite"/>
    </source>
</evidence>
<sequence>MADDLLVESVPLAAAVEQESAKTEDATRNNNSETGLREAPINRLTELDNISDLIASIDQDADPTEYPKQVPERLRMRSRPLLFHLKQVTGESIEINDTTDKDERPLYPGTVFLRPFKVFVKNEQQIRESLSQLRSKVKDTSTADEKPPEVAARSQRQNVPMFKDEDVLMDLELLVTFLDNDLRPTFDLRRGIADVTATEIEFADLWHLFERRTICVNRSEASRAYRVINSTGGREPLIDMMRKGEERTSAHDGFVVDCLSLGSDGSDYVPKLHKFTVPKYSGSQPINLLAVFPLEFHTDVNKIKAEVRVQARRFLQVTAPPFSHHMMIRKTVDEPSHEVDAQVIIDMAVATNTILEWRRATKVGLDDLTKVDMRETCLQSSANTAWRDIVAKVLSQKTQVWVSTI</sequence>
<feature type="region of interest" description="Disordered" evidence="1">
    <location>
        <begin position="131"/>
        <end position="155"/>
    </location>
</feature>
<dbReference type="Pfam" id="PF22942">
    <property type="entry name" value="DUF7025"/>
    <property type="match status" value="1"/>
</dbReference>
<protein>
    <recommendedName>
        <fullName evidence="2">DUF7025 domain-containing protein</fullName>
    </recommendedName>
</protein>
<evidence type="ECO:0000259" key="2">
    <source>
        <dbReference type="Pfam" id="PF22942"/>
    </source>
</evidence>
<feature type="compositionally biased region" description="Basic and acidic residues" evidence="1">
    <location>
        <begin position="136"/>
        <end position="148"/>
    </location>
</feature>
<feature type="domain" description="DUF7025" evidence="2">
    <location>
        <begin position="196"/>
        <end position="297"/>
    </location>
</feature>
<comment type="caution">
    <text evidence="3">The sequence shown here is derived from an EMBL/GenBank/DDBJ whole genome shotgun (WGS) entry which is preliminary data.</text>
</comment>
<evidence type="ECO:0000313" key="3">
    <source>
        <dbReference type="EMBL" id="KAK9419046.1"/>
    </source>
</evidence>
<gene>
    <name evidence="3" type="ORF">SUNI508_07567</name>
</gene>
<dbReference type="PANTHER" id="PTHR46411:SF3">
    <property type="entry name" value="AAA+ ATPASE DOMAIN-CONTAINING PROTEIN"/>
    <property type="match status" value="1"/>
</dbReference>
<dbReference type="EMBL" id="JARVKF010000331">
    <property type="protein sequence ID" value="KAK9419046.1"/>
    <property type="molecule type" value="Genomic_DNA"/>
</dbReference>
<keyword evidence="4" id="KW-1185">Reference proteome</keyword>
<reference evidence="3 4" key="1">
    <citation type="journal article" date="2024" name="J. Plant Pathol.">
        <title>Sequence and assembly of the genome of Seiridium unicorne, isolate CBS 538.82, causal agent of cypress canker disease.</title>
        <authorList>
            <person name="Scali E."/>
            <person name="Rocca G.D."/>
            <person name="Danti R."/>
            <person name="Garbelotto M."/>
            <person name="Barberini S."/>
            <person name="Baroncelli R."/>
            <person name="Emiliani G."/>
        </authorList>
    </citation>
    <scope>NUCLEOTIDE SEQUENCE [LARGE SCALE GENOMIC DNA]</scope>
    <source>
        <strain evidence="3 4">BM-138-508</strain>
    </source>
</reference>
<feature type="region of interest" description="Disordered" evidence="1">
    <location>
        <begin position="16"/>
        <end position="39"/>
    </location>
</feature>